<gene>
    <name evidence="2" type="ORF">AVR91_0204180</name>
</gene>
<organism evidence="2 3">
    <name type="scientific">Amycolatopsis keratiniphila subsp. keratiniphila</name>
    <dbReference type="NCBI Taxonomy" id="227715"/>
    <lineage>
        <taxon>Bacteria</taxon>
        <taxon>Bacillati</taxon>
        <taxon>Actinomycetota</taxon>
        <taxon>Actinomycetes</taxon>
        <taxon>Pseudonocardiales</taxon>
        <taxon>Pseudonocardiaceae</taxon>
        <taxon>Amycolatopsis</taxon>
        <taxon>Amycolatopsis japonica group</taxon>
    </lineage>
</organism>
<sequence>MAPLLRDHNNSKGQEPAFVQNHRRGQGRASARTVVTAAQYVKIPVHSLDKLVAEENGISPKALRLLGAVWELQPKNNDGGTRPPWCEVSAADLAKTAGVSPVTVPALRQELEEAGMVLVDVADGRAAVILPLARELDTEEREELTECLRGVLAERDGDRTPYRPRTGKPTTDEATTDDDETTPKNRDVNASTSGNDSGEPETRPVEFVERSSAEHRRNLVRGWKTGAAGGQHGATA</sequence>
<protein>
    <submittedName>
        <fullName evidence="2">Uncharacterized protein</fullName>
    </submittedName>
</protein>
<dbReference type="EMBL" id="LQMT02000006">
    <property type="protein sequence ID" value="ONF73935.1"/>
    <property type="molecule type" value="Genomic_DNA"/>
</dbReference>
<accession>A0A1W2M204</accession>
<evidence type="ECO:0000313" key="2">
    <source>
        <dbReference type="EMBL" id="ONF73935.1"/>
    </source>
</evidence>
<feature type="region of interest" description="Disordered" evidence="1">
    <location>
        <begin position="155"/>
        <end position="236"/>
    </location>
</feature>
<feature type="compositionally biased region" description="Basic and acidic residues" evidence="1">
    <location>
        <begin position="1"/>
        <end position="10"/>
    </location>
</feature>
<name>A0A1W2M204_9PSEU</name>
<proteinExistence type="predicted"/>
<comment type="caution">
    <text evidence="2">The sequence shown here is derived from an EMBL/GenBank/DDBJ whole genome shotgun (WGS) entry which is preliminary data.</text>
</comment>
<feature type="compositionally biased region" description="Basic and acidic residues" evidence="1">
    <location>
        <begin position="200"/>
        <end position="217"/>
    </location>
</feature>
<evidence type="ECO:0000313" key="3">
    <source>
        <dbReference type="Proteomes" id="UP000076660"/>
    </source>
</evidence>
<feature type="compositionally biased region" description="Gly residues" evidence="1">
    <location>
        <begin position="227"/>
        <end position="236"/>
    </location>
</feature>
<dbReference type="Proteomes" id="UP000076660">
    <property type="component" value="Unassembled WGS sequence"/>
</dbReference>
<feature type="region of interest" description="Disordered" evidence="1">
    <location>
        <begin position="1"/>
        <end position="29"/>
    </location>
</feature>
<reference evidence="2 3" key="1">
    <citation type="submission" date="2016-12" db="EMBL/GenBank/DDBJ databases">
        <title>Amycolatopsis keratiniphila subsp. keratiniphila genome sequencing and assembly.</title>
        <authorList>
            <person name="Mayilraj S."/>
            <person name="Kaur N."/>
        </authorList>
    </citation>
    <scope>NUCLEOTIDE SEQUENCE [LARGE SCALE GENOMIC DNA]</scope>
    <source>
        <strain evidence="2 3">DSM 44409</strain>
    </source>
</reference>
<evidence type="ECO:0000256" key="1">
    <source>
        <dbReference type="SAM" id="MobiDB-lite"/>
    </source>
</evidence>
<dbReference type="RefSeq" id="WP_063276400.1">
    <property type="nucleotide sequence ID" value="NZ_LQMT02000006.1"/>
</dbReference>
<dbReference type="AlphaFoldDB" id="A0A1W2M204"/>
<dbReference type="OrthoDB" id="9831538at2"/>